<dbReference type="GO" id="GO:0008270">
    <property type="term" value="F:zinc ion binding"/>
    <property type="evidence" value="ECO:0007669"/>
    <property type="project" value="UniProtKB-KW"/>
</dbReference>
<keyword evidence="2" id="KW-0863">Zinc-finger</keyword>
<gene>
    <name evidence="7" type="primary">SET3</name>
    <name evidence="7" type="ORF">OHK93_008062</name>
</gene>
<protein>
    <submittedName>
        <fullName evidence="7">SET domain-containing protein 3</fullName>
    </submittedName>
</protein>
<accession>A0AA43QPM5</accession>
<dbReference type="PANTHER" id="PTHR46462:SF3">
    <property type="entry name" value="UPSET, ISOFORM A"/>
    <property type="match status" value="1"/>
</dbReference>
<dbReference type="PANTHER" id="PTHR46462">
    <property type="entry name" value="UPSET, ISOFORM A"/>
    <property type="match status" value="1"/>
</dbReference>
<feature type="region of interest" description="Disordered" evidence="5">
    <location>
        <begin position="15"/>
        <end position="42"/>
    </location>
</feature>
<feature type="compositionally biased region" description="Basic and acidic residues" evidence="5">
    <location>
        <begin position="559"/>
        <end position="568"/>
    </location>
</feature>
<dbReference type="GO" id="GO:0034967">
    <property type="term" value="C:Set3 complex"/>
    <property type="evidence" value="ECO:0007669"/>
    <property type="project" value="TreeGrafter"/>
</dbReference>
<feature type="compositionally biased region" description="Basic and acidic residues" evidence="5">
    <location>
        <begin position="726"/>
        <end position="738"/>
    </location>
</feature>
<feature type="region of interest" description="Disordered" evidence="5">
    <location>
        <begin position="489"/>
        <end position="543"/>
    </location>
</feature>
<dbReference type="Pfam" id="PF00628">
    <property type="entry name" value="PHD"/>
    <property type="match status" value="1"/>
</dbReference>
<evidence type="ECO:0000256" key="1">
    <source>
        <dbReference type="ARBA" id="ARBA00022723"/>
    </source>
</evidence>
<evidence type="ECO:0000256" key="5">
    <source>
        <dbReference type="SAM" id="MobiDB-lite"/>
    </source>
</evidence>
<feature type="region of interest" description="Disordered" evidence="5">
    <location>
        <begin position="769"/>
        <end position="967"/>
    </location>
</feature>
<dbReference type="SUPFAM" id="SSF57903">
    <property type="entry name" value="FYVE/PHD zinc finger"/>
    <property type="match status" value="1"/>
</dbReference>
<feature type="compositionally biased region" description="Polar residues" evidence="5">
    <location>
        <begin position="740"/>
        <end position="751"/>
    </location>
</feature>
<feature type="compositionally biased region" description="Polar residues" evidence="5">
    <location>
        <begin position="613"/>
        <end position="624"/>
    </location>
</feature>
<dbReference type="Proteomes" id="UP001161017">
    <property type="component" value="Unassembled WGS sequence"/>
</dbReference>
<evidence type="ECO:0000256" key="3">
    <source>
        <dbReference type="ARBA" id="ARBA00022833"/>
    </source>
</evidence>
<organism evidence="7 8">
    <name type="scientific">Ramalina farinacea</name>
    <dbReference type="NCBI Taxonomy" id="258253"/>
    <lineage>
        <taxon>Eukaryota</taxon>
        <taxon>Fungi</taxon>
        <taxon>Dikarya</taxon>
        <taxon>Ascomycota</taxon>
        <taxon>Pezizomycotina</taxon>
        <taxon>Lecanoromycetes</taxon>
        <taxon>OSLEUM clade</taxon>
        <taxon>Lecanoromycetidae</taxon>
        <taxon>Lecanorales</taxon>
        <taxon>Lecanorineae</taxon>
        <taxon>Ramalinaceae</taxon>
        <taxon>Ramalina</taxon>
    </lineage>
</organism>
<evidence type="ECO:0000259" key="6">
    <source>
        <dbReference type="PROSITE" id="PS50280"/>
    </source>
</evidence>
<dbReference type="GO" id="GO:0070210">
    <property type="term" value="C:Rpd3L-Expanded complex"/>
    <property type="evidence" value="ECO:0007669"/>
    <property type="project" value="TreeGrafter"/>
</dbReference>
<proteinExistence type="predicted"/>
<keyword evidence="3" id="KW-0862">Zinc</keyword>
<feature type="compositionally biased region" description="Polar residues" evidence="5">
    <location>
        <begin position="210"/>
        <end position="219"/>
    </location>
</feature>
<keyword evidence="4" id="KW-0156">Chromatin regulator</keyword>
<dbReference type="InterPro" id="IPR011011">
    <property type="entry name" value="Znf_FYVE_PHD"/>
</dbReference>
<evidence type="ECO:0000313" key="8">
    <source>
        <dbReference type="Proteomes" id="UP001161017"/>
    </source>
</evidence>
<keyword evidence="8" id="KW-1185">Reference proteome</keyword>
<dbReference type="InterPro" id="IPR013083">
    <property type="entry name" value="Znf_RING/FYVE/PHD"/>
</dbReference>
<feature type="compositionally biased region" description="Polar residues" evidence="5">
    <location>
        <begin position="774"/>
        <end position="798"/>
    </location>
</feature>
<feature type="region of interest" description="Disordered" evidence="5">
    <location>
        <begin position="125"/>
        <end position="219"/>
    </location>
</feature>
<dbReference type="InterPro" id="IPR046341">
    <property type="entry name" value="SET_dom_sf"/>
</dbReference>
<feature type="region of interest" description="Disordered" evidence="5">
    <location>
        <begin position="559"/>
        <end position="755"/>
    </location>
</feature>
<dbReference type="AlphaFoldDB" id="A0AA43QPM5"/>
<dbReference type="Gene3D" id="3.30.40.10">
    <property type="entry name" value="Zinc/RING finger domain, C3HC4 (zinc finger)"/>
    <property type="match status" value="1"/>
</dbReference>
<dbReference type="GO" id="GO:0006355">
    <property type="term" value="P:regulation of DNA-templated transcription"/>
    <property type="evidence" value="ECO:0007669"/>
    <property type="project" value="TreeGrafter"/>
</dbReference>
<dbReference type="Gene3D" id="2.170.270.10">
    <property type="entry name" value="SET domain"/>
    <property type="match status" value="1"/>
</dbReference>
<evidence type="ECO:0000256" key="2">
    <source>
        <dbReference type="ARBA" id="ARBA00022771"/>
    </source>
</evidence>
<dbReference type="InterPro" id="IPR001214">
    <property type="entry name" value="SET_dom"/>
</dbReference>
<feature type="compositionally biased region" description="Polar residues" evidence="5">
    <location>
        <begin position="520"/>
        <end position="534"/>
    </location>
</feature>
<sequence length="967" mass="106904">MTDPASYLNTHIAPDIQPKIDPTFSPTRSTPPLLGAPLQPTEQHEDDSTIKCICGFKHDDGSSVLCDRCDTWQHTQCYYYDEENDRVPPKDELDAITHFCTDCEPKPIDVQAAINRQRARIFDYDQDDRKIKKPASKSHKKKSKPTETNGILVNGWSPDADGSHERTSRSPRDPPPSVKKSKSSHRSSHSVNLPALSQHPTSHPHKRSGTIAQSPSKPFSRQFANGFLKEQYSEEFLRLYDEDPGEQSLRINLLSNISISDDLSAWAYDVEALKNATRGFSHADVFHRIDQPLENLIGPPPLKKYKEQTAVTTNGRHPRWIYLTSDGFTKQNSIVGELKGKIGHMRDYISDPENRWDWLRHPAPFVFFHPRLPIYIDTRSEGTICRYLRRSCRPNLSMTTFLEDNSEYHFCFTAKEDIEPGAEMSIGWVLDEHMRKFSSNKNDMAQDLSPDGEEYFTDWVGKVSPEFGGCACGQPESCWFVRYDPETKALSRPKSGSSKRRLQSHVQDASDGEDARSTSRSESGSRAMTPTGSNAHAAGFGMEISDREKRKIAALERNFEQLENDKHQPATKKKKRNSGGSNTNTPGPIGPMSPRMEYANQRNADQNKPRPLVSSTMSQSQPNTPGVGPKPQYVDAGTSRGKSGSPTARGLNGFSRPRNSYAPEIKKRSSQTNTPTIPSPLSRPNYVSVAIQTDPNDEDDWSKPCAAPQRPRKPFISLTKRLLLKSQHDRQKLEERRRNSNLPTSQTSSGIESGEAVSKMNLSHTEEDVPMHDANTSSDPPQQVQVSTSTSNAASTPVSAELKPPLRPSNGPHPAHSNGDSLESRGQNFSKLQQSHDVSTGTLSTGRSTPPIPTASHIPVNSSGPPLPLPPALNPAQPSPAKKISLSDYIKRKGSHSTSLKAAQASPELPHNSLRPPLPPSNGDAPMEGSAIVETPKKEEANPLEAMPAEGHVKTASPASEYNPPEA</sequence>
<dbReference type="SUPFAM" id="SSF82199">
    <property type="entry name" value="SET domain"/>
    <property type="match status" value="1"/>
</dbReference>
<feature type="compositionally biased region" description="Basic and acidic residues" evidence="5">
    <location>
        <begin position="161"/>
        <end position="172"/>
    </location>
</feature>
<feature type="compositionally biased region" description="Basic residues" evidence="5">
    <location>
        <begin position="179"/>
        <end position="188"/>
    </location>
</feature>
<dbReference type="PROSITE" id="PS50280">
    <property type="entry name" value="SET"/>
    <property type="match status" value="1"/>
</dbReference>
<dbReference type="InterPro" id="IPR019787">
    <property type="entry name" value="Znf_PHD-finger"/>
</dbReference>
<evidence type="ECO:0000256" key="4">
    <source>
        <dbReference type="ARBA" id="ARBA00022853"/>
    </source>
</evidence>
<dbReference type="SMART" id="SM00317">
    <property type="entry name" value="SET"/>
    <property type="match status" value="1"/>
</dbReference>
<feature type="compositionally biased region" description="Polar residues" evidence="5">
    <location>
        <begin position="818"/>
        <end position="848"/>
    </location>
</feature>
<feature type="domain" description="SET" evidence="6">
    <location>
        <begin position="300"/>
        <end position="429"/>
    </location>
</feature>
<comment type="caution">
    <text evidence="7">The sequence shown here is derived from an EMBL/GenBank/DDBJ whole genome shotgun (WGS) entry which is preliminary data.</text>
</comment>
<dbReference type="Pfam" id="PF00856">
    <property type="entry name" value="SET"/>
    <property type="match status" value="1"/>
</dbReference>
<name>A0AA43QPM5_9LECA</name>
<dbReference type="GO" id="GO:0006325">
    <property type="term" value="P:chromatin organization"/>
    <property type="evidence" value="ECO:0007669"/>
    <property type="project" value="UniProtKB-KW"/>
</dbReference>
<dbReference type="EMBL" id="JAPUFD010000008">
    <property type="protein sequence ID" value="MDI1488786.1"/>
    <property type="molecule type" value="Genomic_DNA"/>
</dbReference>
<keyword evidence="1" id="KW-0479">Metal-binding</keyword>
<feature type="compositionally biased region" description="Basic residues" evidence="5">
    <location>
        <begin position="131"/>
        <end position="143"/>
    </location>
</feature>
<evidence type="ECO:0000313" key="7">
    <source>
        <dbReference type="EMBL" id="MDI1488786.1"/>
    </source>
</evidence>
<reference evidence="7" key="1">
    <citation type="journal article" date="2023" name="Genome Biol. Evol.">
        <title>First Whole Genome Sequence and Flow Cytometry Genome Size Data for the Lichen-Forming Fungus Ramalina farinacea (Ascomycota).</title>
        <authorList>
            <person name="Llewellyn T."/>
            <person name="Mian S."/>
            <person name="Hill R."/>
            <person name="Leitch I.J."/>
            <person name="Gaya E."/>
        </authorList>
    </citation>
    <scope>NUCLEOTIDE SEQUENCE</scope>
    <source>
        <strain evidence="7">LIQ254RAFAR</strain>
    </source>
</reference>